<dbReference type="RefSeq" id="WP_008276960.1">
    <property type="nucleotide sequence ID" value="NZ_AAXW01000033.1"/>
</dbReference>
<dbReference type="OrthoDB" id="9802516at2"/>
<evidence type="ECO:0000313" key="3">
    <source>
        <dbReference type="EMBL" id="EAZ89978.1"/>
    </source>
</evidence>
<dbReference type="Gene3D" id="3.40.1350.10">
    <property type="match status" value="1"/>
</dbReference>
<dbReference type="InterPro" id="IPR003509">
    <property type="entry name" value="UPF0102_YraN-like"/>
</dbReference>
<name>A3IUA4_9CHRO</name>
<dbReference type="InterPro" id="IPR011335">
    <property type="entry name" value="Restrct_endonuc-II-like"/>
</dbReference>
<evidence type="ECO:0000313" key="4">
    <source>
        <dbReference type="Proteomes" id="UP000003781"/>
    </source>
</evidence>
<proteinExistence type="inferred from homology"/>
<organism evidence="3 4">
    <name type="scientific">Crocosphaera chwakensis CCY0110</name>
    <dbReference type="NCBI Taxonomy" id="391612"/>
    <lineage>
        <taxon>Bacteria</taxon>
        <taxon>Bacillati</taxon>
        <taxon>Cyanobacteriota</taxon>
        <taxon>Cyanophyceae</taxon>
        <taxon>Oscillatoriophycideae</taxon>
        <taxon>Chroococcales</taxon>
        <taxon>Aphanothecaceae</taxon>
        <taxon>Crocosphaera</taxon>
        <taxon>Crocosphaera chwakensis</taxon>
    </lineage>
</organism>
<comment type="caution">
    <text evidence="3">The sequence shown here is derived from an EMBL/GenBank/DDBJ whole genome shotgun (WGS) entry which is preliminary data.</text>
</comment>
<gene>
    <name evidence="3" type="ORF">CY0110_07274</name>
</gene>
<reference evidence="3 4" key="1">
    <citation type="submission" date="2007-03" db="EMBL/GenBank/DDBJ databases">
        <authorList>
            <person name="Stal L."/>
            <person name="Ferriera S."/>
            <person name="Johnson J."/>
            <person name="Kravitz S."/>
            <person name="Beeson K."/>
            <person name="Sutton G."/>
            <person name="Rogers Y.-H."/>
            <person name="Friedman R."/>
            <person name="Frazier M."/>
            <person name="Venter J.C."/>
        </authorList>
    </citation>
    <scope>NUCLEOTIDE SEQUENCE [LARGE SCALE GENOMIC DNA]</scope>
    <source>
        <strain evidence="3 4">CCY0110</strain>
    </source>
</reference>
<comment type="similarity">
    <text evidence="1 2">Belongs to the UPF0102 family.</text>
</comment>
<evidence type="ECO:0000256" key="2">
    <source>
        <dbReference type="HAMAP-Rule" id="MF_00048"/>
    </source>
</evidence>
<dbReference type="HAMAP" id="MF_00048">
    <property type="entry name" value="UPF0102"/>
    <property type="match status" value="1"/>
</dbReference>
<evidence type="ECO:0000256" key="1">
    <source>
        <dbReference type="ARBA" id="ARBA00006738"/>
    </source>
</evidence>
<keyword evidence="4" id="KW-1185">Reference proteome</keyword>
<sequence length="142" mass="16620">MTDIGKIGEQFVAQWLISQGWQLLHERWRSPGGEIDIIAQHHNSNTIIFVEVKTRKRDNWDQEGILSVTPKKQEKIRQTAHYFLGEYPQFSNFICRFDVALVNHQPCYQSASNNRNITIKIGEPIQWQGYQLTLLEYIEAAF</sequence>
<dbReference type="EMBL" id="AAXW01000033">
    <property type="protein sequence ID" value="EAZ89978.1"/>
    <property type="molecule type" value="Genomic_DNA"/>
</dbReference>
<dbReference type="InterPro" id="IPR011856">
    <property type="entry name" value="tRNA_endonuc-like_dom_sf"/>
</dbReference>
<dbReference type="PANTHER" id="PTHR34039:SF1">
    <property type="entry name" value="UPF0102 PROTEIN YRAN"/>
    <property type="match status" value="1"/>
</dbReference>
<dbReference type="CDD" id="cd20736">
    <property type="entry name" value="PoNe_Nuclease"/>
    <property type="match status" value="1"/>
</dbReference>
<dbReference type="Pfam" id="PF02021">
    <property type="entry name" value="UPF0102"/>
    <property type="match status" value="1"/>
</dbReference>
<dbReference type="Proteomes" id="UP000003781">
    <property type="component" value="Unassembled WGS sequence"/>
</dbReference>
<dbReference type="eggNOG" id="COG0792">
    <property type="taxonomic scope" value="Bacteria"/>
</dbReference>
<dbReference type="PANTHER" id="PTHR34039">
    <property type="entry name" value="UPF0102 PROTEIN YRAN"/>
    <property type="match status" value="1"/>
</dbReference>
<dbReference type="NCBIfam" id="TIGR00252">
    <property type="entry name" value="YraN family protein"/>
    <property type="match status" value="1"/>
</dbReference>
<dbReference type="SUPFAM" id="SSF52980">
    <property type="entry name" value="Restriction endonuclease-like"/>
    <property type="match status" value="1"/>
</dbReference>
<dbReference type="GO" id="GO:0003676">
    <property type="term" value="F:nucleic acid binding"/>
    <property type="evidence" value="ECO:0007669"/>
    <property type="project" value="InterPro"/>
</dbReference>
<accession>A3IUA4</accession>
<protein>
    <recommendedName>
        <fullName evidence="2">UPF0102 protein CY0110_07274</fullName>
    </recommendedName>
</protein>
<dbReference type="AlphaFoldDB" id="A3IUA4"/>